<dbReference type="PANTHER" id="PTHR38166:SF1">
    <property type="entry name" value="C2H2-TYPE DOMAIN-CONTAINING PROTEIN"/>
    <property type="match status" value="1"/>
</dbReference>
<organism evidence="4 5">
    <name type="scientific">Diatrype stigma</name>
    <dbReference type="NCBI Taxonomy" id="117547"/>
    <lineage>
        <taxon>Eukaryota</taxon>
        <taxon>Fungi</taxon>
        <taxon>Dikarya</taxon>
        <taxon>Ascomycota</taxon>
        <taxon>Pezizomycotina</taxon>
        <taxon>Sordariomycetes</taxon>
        <taxon>Xylariomycetidae</taxon>
        <taxon>Xylariales</taxon>
        <taxon>Diatrypaceae</taxon>
        <taxon>Diatrype</taxon>
    </lineage>
</organism>
<name>A0AAN9UK44_9PEZI</name>
<dbReference type="Proteomes" id="UP001320420">
    <property type="component" value="Unassembled WGS sequence"/>
</dbReference>
<feature type="region of interest" description="Disordered" evidence="2">
    <location>
        <begin position="473"/>
        <end position="502"/>
    </location>
</feature>
<protein>
    <recommendedName>
        <fullName evidence="3">C2H2-type domain-containing protein</fullName>
    </recommendedName>
</protein>
<sequence length="638" mass="71191">MLSRYLEDDNDLYLVRVNGIATKARLDRPRFIKTPQRKHDILDSIQSASNLLISDASETEVEDIALSDLALSEKETPTTSTQPAIVYRPVNGKPYPSIDSGISGISIPTEQQYAHADQSDIVHRSVDFQPSVSSRDSGLDISSISLHEPQATLVILPSPRLQNLQPNGPEDSISCDGSASEVTEVEVEEQYHNRLLTPARKHMLVELVNRNVRTWFGEAFQVAVQEAEAIEQGSANSESHNTDLVSQSQEPEVRGIKRKGSNERDDCSEDDSDVEEHPKRHKRKSGPGSAVKGDKFACPCFKREPQRYDPVSDCATHVWDIKRLKEHLNRQHLPRFECERCAKGFCSQNKLNAHLNTCQTHRQTKRDGPGKHAQEKYQKIVDKAIFRGISDVEKWRNIFGILHPEVPRADYPSPYLEELTAEKFRDYTSRHLPRLFEEELEGEVQETSSRLVQALRRALVKVNINFIESSRHLDLPSDDADDPRGTAGEPHNPGSVDDIDPRYATDLGNEAALETLFFDDEVAQFVAGNCVPSLGEEVPSRLLSVDGHIGEGADDIMGSVDPPNLPYYRDYSGFFSYENPSNSGASSLTKVEELCAVIMDPKDADSTGFQTTTGAPWKAGTGESDDQNLVWPAWDMSV</sequence>
<feature type="compositionally biased region" description="Basic and acidic residues" evidence="2">
    <location>
        <begin position="251"/>
        <end position="265"/>
    </location>
</feature>
<evidence type="ECO:0000259" key="3">
    <source>
        <dbReference type="PROSITE" id="PS50157"/>
    </source>
</evidence>
<evidence type="ECO:0000313" key="4">
    <source>
        <dbReference type="EMBL" id="KAK7745694.1"/>
    </source>
</evidence>
<accession>A0AAN9UK44</accession>
<proteinExistence type="predicted"/>
<keyword evidence="1" id="KW-0862">Zinc</keyword>
<reference evidence="4 5" key="1">
    <citation type="submission" date="2024-02" db="EMBL/GenBank/DDBJ databases">
        <title>De novo assembly and annotation of 12 fungi associated with fruit tree decline syndrome in Ontario, Canada.</title>
        <authorList>
            <person name="Sulman M."/>
            <person name="Ellouze W."/>
            <person name="Ilyukhin E."/>
        </authorList>
    </citation>
    <scope>NUCLEOTIDE SEQUENCE [LARGE SCALE GENOMIC DNA]</scope>
    <source>
        <strain evidence="4 5">M11/M66-122</strain>
    </source>
</reference>
<dbReference type="EMBL" id="JAKJXP020000105">
    <property type="protein sequence ID" value="KAK7745694.1"/>
    <property type="molecule type" value="Genomic_DNA"/>
</dbReference>
<feature type="region of interest" description="Disordered" evidence="2">
    <location>
        <begin position="231"/>
        <end position="291"/>
    </location>
</feature>
<dbReference type="PROSITE" id="PS50157">
    <property type="entry name" value="ZINC_FINGER_C2H2_2"/>
    <property type="match status" value="1"/>
</dbReference>
<evidence type="ECO:0000256" key="1">
    <source>
        <dbReference type="PROSITE-ProRule" id="PRU00042"/>
    </source>
</evidence>
<feature type="compositionally biased region" description="Polar residues" evidence="2">
    <location>
        <begin position="233"/>
        <end position="250"/>
    </location>
</feature>
<dbReference type="GO" id="GO:0008270">
    <property type="term" value="F:zinc ion binding"/>
    <property type="evidence" value="ECO:0007669"/>
    <property type="project" value="UniProtKB-KW"/>
</dbReference>
<gene>
    <name evidence="4" type="ORF">SLS62_009660</name>
</gene>
<feature type="domain" description="C2H2-type" evidence="3">
    <location>
        <begin position="336"/>
        <end position="366"/>
    </location>
</feature>
<dbReference type="InterPro" id="IPR013087">
    <property type="entry name" value="Znf_C2H2_type"/>
</dbReference>
<dbReference type="AlphaFoldDB" id="A0AAN9UK44"/>
<comment type="caution">
    <text evidence="4">The sequence shown here is derived from an EMBL/GenBank/DDBJ whole genome shotgun (WGS) entry which is preliminary data.</text>
</comment>
<keyword evidence="1" id="KW-0479">Metal-binding</keyword>
<keyword evidence="5" id="KW-1185">Reference proteome</keyword>
<evidence type="ECO:0000256" key="2">
    <source>
        <dbReference type="SAM" id="MobiDB-lite"/>
    </source>
</evidence>
<keyword evidence="1" id="KW-0863">Zinc-finger</keyword>
<dbReference type="PANTHER" id="PTHR38166">
    <property type="entry name" value="C2H2-TYPE DOMAIN-CONTAINING PROTEIN-RELATED"/>
    <property type="match status" value="1"/>
</dbReference>
<evidence type="ECO:0000313" key="5">
    <source>
        <dbReference type="Proteomes" id="UP001320420"/>
    </source>
</evidence>